<dbReference type="NCBIfam" id="TIGR00049">
    <property type="entry name" value="iron-sulfur cluster assembly accessory protein"/>
    <property type="match status" value="1"/>
</dbReference>
<dbReference type="InterPro" id="IPR000361">
    <property type="entry name" value="ATAP_core_dom"/>
</dbReference>
<dbReference type="GO" id="GO:0016226">
    <property type="term" value="P:iron-sulfur cluster assembly"/>
    <property type="evidence" value="ECO:0007669"/>
    <property type="project" value="InterPro"/>
</dbReference>
<reference evidence="2" key="1">
    <citation type="submission" date="2012-04" db="EMBL/GenBank/DDBJ databases">
        <authorList>
            <person name="Borisov I.G."/>
            <person name="Ivanikova N.V."/>
            <person name="Pinevich A.V."/>
        </authorList>
    </citation>
    <scope>NUCLEOTIDE SEQUENCE</scope>
    <source>
        <strain evidence="2">CALU 1027</strain>
    </source>
</reference>
<dbReference type="STRING" id="317619.GCA_000332315_03402"/>
<dbReference type="InterPro" id="IPR035903">
    <property type="entry name" value="HesB-like_dom_sf"/>
</dbReference>
<dbReference type="eggNOG" id="COG0316">
    <property type="taxonomic scope" value="Bacteria"/>
</dbReference>
<keyword evidence="3" id="KW-1185">Reference proteome</keyword>
<sequence>MIQLSPAARAEILRFNRHCTHPPHRVRLGVQAGGCAGLHYTLEFNATTSPEDPTTPPNVQYDKDGIQILVDPALSSYIGQLSLDYVEDLTGGTFRFENSKAAQVCNCGQSFAL</sequence>
<dbReference type="PANTHER" id="PTHR47265">
    <property type="entry name" value="IRON-SULFUR ASSEMBLY PROTEIN ISCA, CHLOROPLASTIC"/>
    <property type="match status" value="1"/>
</dbReference>
<evidence type="ECO:0000313" key="3">
    <source>
        <dbReference type="Proteomes" id="UP000034681"/>
    </source>
</evidence>
<dbReference type="InterPro" id="IPR016092">
    <property type="entry name" value="ATAP"/>
</dbReference>
<feature type="domain" description="Core" evidence="1">
    <location>
        <begin position="2"/>
        <end position="108"/>
    </location>
</feature>
<dbReference type="GO" id="GO:0030674">
    <property type="term" value="F:protein-macromolecule adaptor activity"/>
    <property type="evidence" value="ECO:0007669"/>
    <property type="project" value="TreeGrafter"/>
</dbReference>
<dbReference type="PANTHER" id="PTHR47265:SF1">
    <property type="entry name" value="IRON-SULFUR ASSEMBLY PROTEIN ISCA, CHLOROPLASTIC"/>
    <property type="match status" value="1"/>
</dbReference>
<dbReference type="SUPFAM" id="SSF89360">
    <property type="entry name" value="HesB-like domain"/>
    <property type="match status" value="1"/>
</dbReference>
<comment type="caution">
    <text evidence="2">The sequence shown here is derived from an EMBL/GenBank/DDBJ whole genome shotgun (WGS) entry which is preliminary data.</text>
</comment>
<dbReference type="Proteomes" id="UP000034681">
    <property type="component" value="Unassembled WGS sequence"/>
</dbReference>
<dbReference type="Pfam" id="PF01521">
    <property type="entry name" value="Fe-S_biosyn"/>
    <property type="match status" value="1"/>
</dbReference>
<accession>A0A0M2PYV7</accession>
<dbReference type="InterPro" id="IPR031108">
    <property type="entry name" value="IscA_plant_cyanobact"/>
</dbReference>
<evidence type="ECO:0000259" key="1">
    <source>
        <dbReference type="Pfam" id="PF01521"/>
    </source>
</evidence>
<dbReference type="GO" id="GO:0051537">
    <property type="term" value="F:2 iron, 2 sulfur cluster binding"/>
    <property type="evidence" value="ECO:0007669"/>
    <property type="project" value="UniProtKB-ARBA"/>
</dbReference>
<dbReference type="Gene3D" id="2.60.300.12">
    <property type="entry name" value="HesB-like domain"/>
    <property type="match status" value="1"/>
</dbReference>
<dbReference type="AlphaFoldDB" id="A0A0M2PYV7"/>
<dbReference type="EMBL" id="AJTX02000002">
    <property type="protein sequence ID" value="KKJ01631.1"/>
    <property type="molecule type" value="Genomic_DNA"/>
</dbReference>
<organism evidence="2 3">
    <name type="scientific">Prochlorothrix hollandica PCC 9006 = CALU 1027</name>
    <dbReference type="NCBI Taxonomy" id="317619"/>
    <lineage>
        <taxon>Bacteria</taxon>
        <taxon>Bacillati</taxon>
        <taxon>Cyanobacteriota</taxon>
        <taxon>Cyanophyceae</taxon>
        <taxon>Prochlorotrichales</taxon>
        <taxon>Prochlorotrichaceae</taxon>
        <taxon>Prochlorothrix</taxon>
    </lineage>
</organism>
<proteinExistence type="predicted"/>
<name>A0A0M2PYV7_PROHO</name>
<gene>
    <name evidence="2" type="ORF">PROH_01180</name>
</gene>
<evidence type="ECO:0000313" key="2">
    <source>
        <dbReference type="EMBL" id="KKJ01631.1"/>
    </source>
</evidence>
<protein>
    <recommendedName>
        <fullName evidence="1">Core domain-containing protein</fullName>
    </recommendedName>
</protein>